<dbReference type="AlphaFoldDB" id="A0A9P4HD13"/>
<gene>
    <name evidence="1" type="ORF">EK21DRAFT_110972</name>
</gene>
<proteinExistence type="predicted"/>
<name>A0A9P4HD13_9PLEO</name>
<evidence type="ECO:0000313" key="1">
    <source>
        <dbReference type="EMBL" id="KAF2031370.1"/>
    </source>
</evidence>
<accession>A0A9P4HD13</accession>
<comment type="caution">
    <text evidence="1">The sequence shown here is derived from an EMBL/GenBank/DDBJ whole genome shotgun (WGS) entry which is preliminary data.</text>
</comment>
<evidence type="ECO:0000313" key="2">
    <source>
        <dbReference type="Proteomes" id="UP000799777"/>
    </source>
</evidence>
<dbReference type="Proteomes" id="UP000799777">
    <property type="component" value="Unassembled WGS sequence"/>
</dbReference>
<protein>
    <submittedName>
        <fullName evidence="1">Uncharacterized protein</fullName>
    </submittedName>
</protein>
<sequence length="152" mass="16777">MAPTPVVLIGRKPEIATSVRKGLMPEYDVVHVILSDEQGLKDLPLLLSNPPKTPTNTEDNYGSKNYGERPLAVAAGGGLNDEMFNNLRAACKDIEKGIVWLRADIKNVTKMPEFGDSEAYGLETARRVKNKLLELKVGEESTEGKEGVYWFT</sequence>
<organism evidence="1 2">
    <name type="scientific">Setomelanomma holmii</name>
    <dbReference type="NCBI Taxonomy" id="210430"/>
    <lineage>
        <taxon>Eukaryota</taxon>
        <taxon>Fungi</taxon>
        <taxon>Dikarya</taxon>
        <taxon>Ascomycota</taxon>
        <taxon>Pezizomycotina</taxon>
        <taxon>Dothideomycetes</taxon>
        <taxon>Pleosporomycetidae</taxon>
        <taxon>Pleosporales</taxon>
        <taxon>Pleosporineae</taxon>
        <taxon>Phaeosphaeriaceae</taxon>
        <taxon>Setomelanomma</taxon>
    </lineage>
</organism>
<reference evidence="1" key="1">
    <citation type="journal article" date="2020" name="Stud. Mycol.">
        <title>101 Dothideomycetes genomes: a test case for predicting lifestyles and emergence of pathogens.</title>
        <authorList>
            <person name="Haridas S."/>
            <person name="Albert R."/>
            <person name="Binder M."/>
            <person name="Bloem J."/>
            <person name="Labutti K."/>
            <person name="Salamov A."/>
            <person name="Andreopoulos B."/>
            <person name="Baker S."/>
            <person name="Barry K."/>
            <person name="Bills G."/>
            <person name="Bluhm B."/>
            <person name="Cannon C."/>
            <person name="Castanera R."/>
            <person name="Culley D."/>
            <person name="Daum C."/>
            <person name="Ezra D."/>
            <person name="Gonzalez J."/>
            <person name="Henrissat B."/>
            <person name="Kuo A."/>
            <person name="Liang C."/>
            <person name="Lipzen A."/>
            <person name="Lutzoni F."/>
            <person name="Magnuson J."/>
            <person name="Mondo S."/>
            <person name="Nolan M."/>
            <person name="Ohm R."/>
            <person name="Pangilinan J."/>
            <person name="Park H.-J."/>
            <person name="Ramirez L."/>
            <person name="Alfaro M."/>
            <person name="Sun H."/>
            <person name="Tritt A."/>
            <person name="Yoshinaga Y."/>
            <person name="Zwiers L.-H."/>
            <person name="Turgeon B."/>
            <person name="Goodwin S."/>
            <person name="Spatafora J."/>
            <person name="Crous P."/>
            <person name="Grigoriev I."/>
        </authorList>
    </citation>
    <scope>NUCLEOTIDE SEQUENCE</scope>
    <source>
        <strain evidence="1">CBS 110217</strain>
    </source>
</reference>
<dbReference type="OrthoDB" id="3649348at2759"/>
<dbReference type="EMBL" id="ML978181">
    <property type="protein sequence ID" value="KAF2031370.1"/>
    <property type="molecule type" value="Genomic_DNA"/>
</dbReference>
<keyword evidence="2" id="KW-1185">Reference proteome</keyword>